<evidence type="ECO:0000256" key="2">
    <source>
        <dbReference type="SAM" id="Phobius"/>
    </source>
</evidence>
<keyword evidence="2" id="KW-0812">Transmembrane</keyword>
<keyword evidence="2" id="KW-1133">Transmembrane helix</keyword>
<feature type="transmembrane region" description="Helical" evidence="2">
    <location>
        <begin position="64"/>
        <end position="83"/>
    </location>
</feature>
<keyword evidence="3" id="KW-1185">Reference proteome</keyword>
<feature type="compositionally biased region" description="Polar residues" evidence="1">
    <location>
        <begin position="1"/>
        <end position="10"/>
    </location>
</feature>
<evidence type="ECO:0000256" key="1">
    <source>
        <dbReference type="SAM" id="MobiDB-lite"/>
    </source>
</evidence>
<protein>
    <submittedName>
        <fullName evidence="4">Conserved plasma membrane protein</fullName>
    </submittedName>
</protein>
<feature type="compositionally biased region" description="Basic and acidic residues" evidence="1">
    <location>
        <begin position="16"/>
        <end position="28"/>
    </location>
</feature>
<proteinExistence type="predicted"/>
<feature type="transmembrane region" description="Helical" evidence="2">
    <location>
        <begin position="125"/>
        <end position="150"/>
    </location>
</feature>
<dbReference type="Proteomes" id="UP000025227">
    <property type="component" value="Unplaced"/>
</dbReference>
<keyword evidence="2" id="KW-0472">Membrane</keyword>
<feature type="transmembrane region" description="Helical" evidence="2">
    <location>
        <begin position="90"/>
        <end position="113"/>
    </location>
</feature>
<organism evidence="3 4">
    <name type="scientific">Haemonchus contortus</name>
    <name type="common">Barber pole worm</name>
    <dbReference type="NCBI Taxonomy" id="6289"/>
    <lineage>
        <taxon>Eukaryota</taxon>
        <taxon>Metazoa</taxon>
        <taxon>Ecdysozoa</taxon>
        <taxon>Nematoda</taxon>
        <taxon>Chromadorea</taxon>
        <taxon>Rhabditida</taxon>
        <taxon>Rhabditina</taxon>
        <taxon>Rhabditomorpha</taxon>
        <taxon>Strongyloidea</taxon>
        <taxon>Trichostrongylidae</taxon>
        <taxon>Haemonchus</taxon>
    </lineage>
</organism>
<feature type="transmembrane region" description="Helical" evidence="2">
    <location>
        <begin position="39"/>
        <end position="58"/>
    </location>
</feature>
<accession>A0A7I4Y4B9</accession>
<feature type="region of interest" description="Disordered" evidence="1">
    <location>
        <begin position="1"/>
        <end position="31"/>
    </location>
</feature>
<dbReference type="AlphaFoldDB" id="A0A7I4Y4B9"/>
<evidence type="ECO:0000313" key="3">
    <source>
        <dbReference type="Proteomes" id="UP000025227"/>
    </source>
</evidence>
<name>A0A7I4Y4B9_HAECO</name>
<sequence>YSSSTGTSFIAMSDRSASDDGSDREPAKGGKGGLSCHELFLVIVGILLLAFGGVRLFFNFDYATVAHTVGLAILAFLLIFGVCTKSSMCMLIAMIFLIISLILQTVFLAYFAIEFIGLKKELTTRTIASLVFDIICYVFYILVCISTVVLRKQY</sequence>
<reference evidence="4" key="1">
    <citation type="submission" date="2020-12" db="UniProtKB">
        <authorList>
            <consortium name="WormBaseParasite"/>
        </authorList>
    </citation>
    <scope>IDENTIFICATION</scope>
    <source>
        <strain evidence="4">MHco3</strain>
    </source>
</reference>
<evidence type="ECO:0000313" key="4">
    <source>
        <dbReference type="WBParaSite" id="HCON_00041600-00001"/>
    </source>
</evidence>
<dbReference type="WBParaSite" id="HCON_00041600-00001">
    <property type="protein sequence ID" value="HCON_00041600-00001"/>
    <property type="gene ID" value="HCON_00041600"/>
</dbReference>